<keyword evidence="3" id="KW-1185">Reference proteome</keyword>
<name>A0A5C5Y7Y3_9PLAN</name>
<gene>
    <name evidence="2" type="ORF">Pan14r_41030</name>
</gene>
<feature type="compositionally biased region" description="Polar residues" evidence="1">
    <location>
        <begin position="9"/>
        <end position="20"/>
    </location>
</feature>
<accession>A0A5C5Y7Y3</accession>
<evidence type="ECO:0000313" key="3">
    <source>
        <dbReference type="Proteomes" id="UP000317238"/>
    </source>
</evidence>
<feature type="region of interest" description="Disordered" evidence="1">
    <location>
        <begin position="1"/>
        <end position="109"/>
    </location>
</feature>
<dbReference type="EMBL" id="SJPL01000001">
    <property type="protein sequence ID" value="TWT71787.1"/>
    <property type="molecule type" value="Genomic_DNA"/>
</dbReference>
<evidence type="ECO:0000313" key="2">
    <source>
        <dbReference type="EMBL" id="TWT71787.1"/>
    </source>
</evidence>
<organism evidence="2 3">
    <name type="scientific">Crateriforma conspicua</name>
    <dbReference type="NCBI Taxonomy" id="2527996"/>
    <lineage>
        <taxon>Bacteria</taxon>
        <taxon>Pseudomonadati</taxon>
        <taxon>Planctomycetota</taxon>
        <taxon>Planctomycetia</taxon>
        <taxon>Planctomycetales</taxon>
        <taxon>Planctomycetaceae</taxon>
        <taxon>Crateriforma</taxon>
    </lineage>
</organism>
<proteinExistence type="predicted"/>
<sequence length="109" mass="11781">MEMFGPVVSINTTTEQSTPNRHGVKQRRLSGAKETGQHGDGQFARFAHAFSDGCEGDDSGRSSLGRKGVEVSGDLDGKHTPRRSHRFSSNDASFAVVPCRKRPPPVLDS</sequence>
<dbReference type="Proteomes" id="UP000317238">
    <property type="component" value="Unassembled WGS sequence"/>
</dbReference>
<protein>
    <submittedName>
        <fullName evidence="2">Uncharacterized protein</fullName>
    </submittedName>
</protein>
<evidence type="ECO:0000256" key="1">
    <source>
        <dbReference type="SAM" id="MobiDB-lite"/>
    </source>
</evidence>
<comment type="caution">
    <text evidence="2">The sequence shown here is derived from an EMBL/GenBank/DDBJ whole genome shotgun (WGS) entry which is preliminary data.</text>
</comment>
<dbReference type="AlphaFoldDB" id="A0A5C5Y7Y3"/>
<reference evidence="2 3" key="1">
    <citation type="submission" date="2019-02" db="EMBL/GenBank/DDBJ databases">
        <title>Deep-cultivation of Planctomycetes and their phenomic and genomic characterization uncovers novel biology.</title>
        <authorList>
            <person name="Wiegand S."/>
            <person name="Jogler M."/>
            <person name="Boedeker C."/>
            <person name="Pinto D."/>
            <person name="Vollmers J."/>
            <person name="Rivas-Marin E."/>
            <person name="Kohn T."/>
            <person name="Peeters S.H."/>
            <person name="Heuer A."/>
            <person name="Rast P."/>
            <person name="Oberbeckmann S."/>
            <person name="Bunk B."/>
            <person name="Jeske O."/>
            <person name="Meyerdierks A."/>
            <person name="Storesund J.E."/>
            <person name="Kallscheuer N."/>
            <person name="Luecker S."/>
            <person name="Lage O.M."/>
            <person name="Pohl T."/>
            <person name="Merkel B.J."/>
            <person name="Hornburger P."/>
            <person name="Mueller R.-W."/>
            <person name="Bruemmer F."/>
            <person name="Labrenz M."/>
            <person name="Spormann A.M."/>
            <person name="Op Den Camp H."/>
            <person name="Overmann J."/>
            <person name="Amann R."/>
            <person name="Jetten M.S.M."/>
            <person name="Mascher T."/>
            <person name="Medema M.H."/>
            <person name="Devos D.P."/>
            <person name="Kaster A.-K."/>
            <person name="Ovreas L."/>
            <person name="Rohde M."/>
            <person name="Galperin M.Y."/>
            <person name="Jogler C."/>
        </authorList>
    </citation>
    <scope>NUCLEOTIDE SEQUENCE [LARGE SCALE GENOMIC DNA]</scope>
    <source>
        <strain evidence="2 3">Pan14r</strain>
    </source>
</reference>